<dbReference type="EMBL" id="RQVQ01000032">
    <property type="protein sequence ID" value="RRJ89171.1"/>
    <property type="molecule type" value="Genomic_DNA"/>
</dbReference>
<proteinExistence type="predicted"/>
<dbReference type="RefSeq" id="WP_125019714.1">
    <property type="nucleotide sequence ID" value="NZ_RQVQ01000032.1"/>
</dbReference>
<dbReference type="AlphaFoldDB" id="A0A3P3W268"/>
<sequence length="192" mass="22122">MKRNFLIAVAIIGLCSSCETDNEFFTDSQQKTNYALQRSYHTANFNYETYQLIIEGFEYHKALPYHENVMLYEKYVNSTLYEIGLNESYKMIDYDILQKLLQADEMIISEFDYSSNAKILMEQLLKEGSYDASVFQKLNATEQSILNTMLALSTDNKGDDRIDDKRTIAFAYGAQFSFTEAILYAGAVALHF</sequence>
<protein>
    <submittedName>
        <fullName evidence="1">Uncharacterized protein</fullName>
    </submittedName>
</protein>
<dbReference type="OrthoDB" id="1341439at2"/>
<name>A0A3P3W268_9FLAO</name>
<evidence type="ECO:0000313" key="1">
    <source>
        <dbReference type="EMBL" id="RRJ89171.1"/>
    </source>
</evidence>
<reference evidence="1 2" key="1">
    <citation type="submission" date="2018-11" db="EMBL/GenBank/DDBJ databases">
        <title>Flavobacterium sp. nov., YIM 102701-2 draft genome.</title>
        <authorList>
            <person name="Li G."/>
            <person name="Jiang Y."/>
        </authorList>
    </citation>
    <scope>NUCLEOTIDE SEQUENCE [LARGE SCALE GENOMIC DNA]</scope>
    <source>
        <strain evidence="1 2">YIM 102701-2</strain>
    </source>
</reference>
<dbReference type="Proteomes" id="UP000275719">
    <property type="component" value="Unassembled WGS sequence"/>
</dbReference>
<organism evidence="1 2">
    <name type="scientific">Paenimyroides tangerinum</name>
    <dbReference type="NCBI Taxonomy" id="2488728"/>
    <lineage>
        <taxon>Bacteria</taxon>
        <taxon>Pseudomonadati</taxon>
        <taxon>Bacteroidota</taxon>
        <taxon>Flavobacteriia</taxon>
        <taxon>Flavobacteriales</taxon>
        <taxon>Flavobacteriaceae</taxon>
        <taxon>Paenimyroides</taxon>
    </lineage>
</organism>
<comment type="caution">
    <text evidence="1">The sequence shown here is derived from an EMBL/GenBank/DDBJ whole genome shotgun (WGS) entry which is preliminary data.</text>
</comment>
<accession>A0A3P3W268</accession>
<gene>
    <name evidence="1" type="ORF">EG240_12430</name>
</gene>
<keyword evidence="2" id="KW-1185">Reference proteome</keyword>
<evidence type="ECO:0000313" key="2">
    <source>
        <dbReference type="Proteomes" id="UP000275719"/>
    </source>
</evidence>